<dbReference type="InterPro" id="IPR003439">
    <property type="entry name" value="ABC_transporter-like_ATP-bd"/>
</dbReference>
<accession>A0ABP7FNX6</accession>
<dbReference type="InterPro" id="IPR050093">
    <property type="entry name" value="ABC_SmlMolc_Importer"/>
</dbReference>
<dbReference type="Proteomes" id="UP001501004">
    <property type="component" value="Unassembled WGS sequence"/>
</dbReference>
<dbReference type="Pfam" id="PF00005">
    <property type="entry name" value="ABC_tran"/>
    <property type="match status" value="1"/>
</dbReference>
<dbReference type="SMART" id="SM00382">
    <property type="entry name" value="AAA"/>
    <property type="match status" value="1"/>
</dbReference>
<protein>
    <submittedName>
        <fullName evidence="11">ABC transporter ATP-binding protein</fullName>
    </submittedName>
</protein>
<evidence type="ECO:0000256" key="7">
    <source>
        <dbReference type="ARBA" id="ARBA00023065"/>
    </source>
</evidence>
<name>A0ABP7FNX6_9MICO</name>
<dbReference type="InterPro" id="IPR017871">
    <property type="entry name" value="ABC_transporter-like_CS"/>
</dbReference>
<organism evidence="11 12">
    <name type="scientific">Leifsonella bigeumensis</name>
    <dbReference type="NCBI Taxonomy" id="433643"/>
    <lineage>
        <taxon>Bacteria</taxon>
        <taxon>Bacillati</taxon>
        <taxon>Actinomycetota</taxon>
        <taxon>Actinomycetes</taxon>
        <taxon>Micrococcales</taxon>
        <taxon>Microbacteriaceae</taxon>
        <taxon>Leifsonella</taxon>
    </lineage>
</organism>
<evidence type="ECO:0000313" key="11">
    <source>
        <dbReference type="EMBL" id="GAA3744667.1"/>
    </source>
</evidence>
<dbReference type="InterPro" id="IPR013611">
    <property type="entry name" value="Transp-assoc_OB_typ2"/>
</dbReference>
<keyword evidence="12" id="KW-1185">Reference proteome</keyword>
<keyword evidence="1" id="KW-0813">Transport</keyword>
<dbReference type="Gene3D" id="3.40.50.300">
    <property type="entry name" value="P-loop containing nucleotide triphosphate hydrolases"/>
    <property type="match status" value="1"/>
</dbReference>
<reference evidence="12" key="1">
    <citation type="journal article" date="2019" name="Int. J. Syst. Evol. Microbiol.">
        <title>The Global Catalogue of Microorganisms (GCM) 10K type strain sequencing project: providing services to taxonomists for standard genome sequencing and annotation.</title>
        <authorList>
            <consortium name="The Broad Institute Genomics Platform"/>
            <consortium name="The Broad Institute Genome Sequencing Center for Infectious Disease"/>
            <person name="Wu L."/>
            <person name="Ma J."/>
        </authorList>
    </citation>
    <scope>NUCLEOTIDE SEQUENCE [LARGE SCALE GENOMIC DNA]</scope>
    <source>
        <strain evidence="12">JCM 16949</strain>
    </source>
</reference>
<dbReference type="PANTHER" id="PTHR42781:SF4">
    <property type="entry name" value="SPERMIDINE_PUTRESCINE IMPORT ATP-BINDING PROTEIN POTA"/>
    <property type="match status" value="1"/>
</dbReference>
<keyword evidence="5 11" id="KW-0067">ATP-binding</keyword>
<dbReference type="Pfam" id="PF08402">
    <property type="entry name" value="TOBE_2"/>
    <property type="match status" value="1"/>
</dbReference>
<evidence type="ECO:0000256" key="4">
    <source>
        <dbReference type="ARBA" id="ARBA00022741"/>
    </source>
</evidence>
<feature type="region of interest" description="Disordered" evidence="9">
    <location>
        <begin position="1"/>
        <end position="20"/>
    </location>
</feature>
<evidence type="ECO:0000256" key="8">
    <source>
        <dbReference type="ARBA" id="ARBA00023136"/>
    </source>
</evidence>
<evidence type="ECO:0000256" key="2">
    <source>
        <dbReference type="ARBA" id="ARBA00022475"/>
    </source>
</evidence>
<keyword evidence="4" id="KW-0547">Nucleotide-binding</keyword>
<sequence length="387" mass="40297">MNSLLDSPTPADDSARLAAGPQSRENHLLVQGVVKSFGTVPVLRGVSLAVGKGTTTAIVGPSGSGKTTLLRVIAGFEVPDAGSVLLNGQMVAGAAFVPAHRRNIGYVPQDGALFPHLSVAGNIAFGLSRKALKAGGLSLADRLLELFELVSLEPELAARRPDELSGGQQQRVALARALAREPDLLLLDEPFSALDAGLRTATRKAVAKTLARAGVTTVLVTHDQSEALSFADQVGVIRDGVVAQLGSPFVVYSRPVDLQTAEFLGDAVVLEAEVSDGLARCALGAIPVRRPSSQGKVLLMLRPEQIRIVDSGPVRGTILDTDYFGPMITARIRLQGSAGTDTGPATGPIISIRHWNALLARPGAEVFLEVAGEAVAFDPADGGPVTR</sequence>
<dbReference type="SUPFAM" id="SSF52540">
    <property type="entry name" value="P-loop containing nucleoside triphosphate hydrolases"/>
    <property type="match status" value="1"/>
</dbReference>
<evidence type="ECO:0000256" key="5">
    <source>
        <dbReference type="ARBA" id="ARBA00022840"/>
    </source>
</evidence>
<dbReference type="EMBL" id="BAABAE010000003">
    <property type="protein sequence ID" value="GAA3744667.1"/>
    <property type="molecule type" value="Genomic_DNA"/>
</dbReference>
<evidence type="ECO:0000256" key="6">
    <source>
        <dbReference type="ARBA" id="ARBA00023004"/>
    </source>
</evidence>
<gene>
    <name evidence="11" type="ORF">GCM10022239_20170</name>
</gene>
<dbReference type="PROSITE" id="PS00211">
    <property type="entry name" value="ABC_TRANSPORTER_1"/>
    <property type="match status" value="1"/>
</dbReference>
<dbReference type="CDD" id="cd03259">
    <property type="entry name" value="ABC_Carb_Solutes_like"/>
    <property type="match status" value="1"/>
</dbReference>
<keyword evidence="7" id="KW-0406">Ion transport</keyword>
<dbReference type="InterPro" id="IPR027417">
    <property type="entry name" value="P-loop_NTPase"/>
</dbReference>
<comment type="caution">
    <text evidence="11">The sequence shown here is derived from an EMBL/GenBank/DDBJ whole genome shotgun (WGS) entry which is preliminary data.</text>
</comment>
<dbReference type="Gene3D" id="2.40.50.450">
    <property type="match status" value="1"/>
</dbReference>
<keyword evidence="6" id="KW-0408">Iron</keyword>
<dbReference type="InterPro" id="IPR003593">
    <property type="entry name" value="AAA+_ATPase"/>
</dbReference>
<keyword evidence="2" id="KW-1003">Cell membrane</keyword>
<evidence type="ECO:0000313" key="12">
    <source>
        <dbReference type="Proteomes" id="UP001501004"/>
    </source>
</evidence>
<evidence type="ECO:0000256" key="3">
    <source>
        <dbReference type="ARBA" id="ARBA00022496"/>
    </source>
</evidence>
<dbReference type="PANTHER" id="PTHR42781">
    <property type="entry name" value="SPERMIDINE/PUTRESCINE IMPORT ATP-BINDING PROTEIN POTA"/>
    <property type="match status" value="1"/>
</dbReference>
<dbReference type="SUPFAM" id="SSF50331">
    <property type="entry name" value="MOP-like"/>
    <property type="match status" value="1"/>
</dbReference>
<dbReference type="PROSITE" id="PS50893">
    <property type="entry name" value="ABC_TRANSPORTER_2"/>
    <property type="match status" value="1"/>
</dbReference>
<dbReference type="InterPro" id="IPR008995">
    <property type="entry name" value="Mo/tungstate-bd_C_term_dom"/>
</dbReference>
<dbReference type="GO" id="GO:0005524">
    <property type="term" value="F:ATP binding"/>
    <property type="evidence" value="ECO:0007669"/>
    <property type="project" value="UniProtKB-KW"/>
</dbReference>
<proteinExistence type="predicted"/>
<evidence type="ECO:0000259" key="10">
    <source>
        <dbReference type="PROSITE" id="PS50893"/>
    </source>
</evidence>
<keyword evidence="8" id="KW-0472">Membrane</keyword>
<evidence type="ECO:0000256" key="9">
    <source>
        <dbReference type="SAM" id="MobiDB-lite"/>
    </source>
</evidence>
<feature type="domain" description="ABC transporter" evidence="10">
    <location>
        <begin position="28"/>
        <end position="264"/>
    </location>
</feature>
<keyword evidence="3" id="KW-0410">Iron transport</keyword>
<dbReference type="InterPro" id="IPR015853">
    <property type="entry name" value="ABC_transpr_FbpC"/>
</dbReference>
<evidence type="ECO:0000256" key="1">
    <source>
        <dbReference type="ARBA" id="ARBA00022448"/>
    </source>
</evidence>